<dbReference type="PROSITE" id="PS51677">
    <property type="entry name" value="NODB"/>
    <property type="match status" value="1"/>
</dbReference>
<reference evidence="5" key="2">
    <citation type="submission" date="2011-03" db="EMBL/GenBank/DDBJ databases">
        <title>The complete genome of Desulfobacca acetoxidans DSM 11109.</title>
        <authorList>
            <consortium name="US DOE Joint Genome Institute (JGI-PGF)"/>
            <person name="Lucas S."/>
            <person name="Copeland A."/>
            <person name="Lapidus A."/>
            <person name="Bruce D."/>
            <person name="Goodwin L."/>
            <person name="Pitluck S."/>
            <person name="Peters L."/>
            <person name="Kyrpides N."/>
            <person name="Mavromatis K."/>
            <person name="Ivanova N."/>
            <person name="Ovchinnikova G."/>
            <person name="Teshima H."/>
            <person name="Detter J.C."/>
            <person name="Han C."/>
            <person name="Land M."/>
            <person name="Hauser L."/>
            <person name="Markowitz V."/>
            <person name="Cheng J.-F."/>
            <person name="Hugenholtz P."/>
            <person name="Woyke T."/>
            <person name="Wu D."/>
            <person name="Spring S."/>
            <person name="Schueler E."/>
            <person name="Brambilla E."/>
            <person name="Klenk H.-P."/>
            <person name="Eisen J.A."/>
        </authorList>
    </citation>
    <scope>NUCLEOTIDE SEQUENCE [LARGE SCALE GENOMIC DNA]</scope>
    <source>
        <strain evidence="5">ATCC 700848 / DSM 11109 / ASRB2</strain>
    </source>
</reference>
<dbReference type="AlphaFoldDB" id="F2NHP6"/>
<dbReference type="EMBL" id="CP002629">
    <property type="protein sequence ID" value="AEB09233.1"/>
    <property type="molecule type" value="Genomic_DNA"/>
</dbReference>
<dbReference type="InterPro" id="IPR051398">
    <property type="entry name" value="Polysacch_Deacetylase"/>
</dbReference>
<dbReference type="GO" id="GO:0016810">
    <property type="term" value="F:hydrolase activity, acting on carbon-nitrogen (but not peptide) bonds"/>
    <property type="evidence" value="ECO:0007669"/>
    <property type="project" value="InterPro"/>
</dbReference>
<dbReference type="Proteomes" id="UP000000483">
    <property type="component" value="Chromosome"/>
</dbReference>
<dbReference type="OrthoDB" id="9776235at2"/>
<dbReference type="SUPFAM" id="SSF88713">
    <property type="entry name" value="Glycoside hydrolase/deacetylase"/>
    <property type="match status" value="1"/>
</dbReference>
<dbReference type="PANTHER" id="PTHR34216:SF7">
    <property type="entry name" value="POLY-BETA-1,6-N-ACETYL-D-GLUCOSAMINE N-DEACETYLASE"/>
    <property type="match status" value="1"/>
</dbReference>
<dbReference type="PROSITE" id="PS51257">
    <property type="entry name" value="PROKAR_LIPOPROTEIN"/>
    <property type="match status" value="1"/>
</dbReference>
<dbReference type="eggNOG" id="COG0726">
    <property type="taxonomic scope" value="Bacteria"/>
</dbReference>
<evidence type="ECO:0000313" key="4">
    <source>
        <dbReference type="EMBL" id="AEB09233.1"/>
    </source>
</evidence>
<dbReference type="STRING" id="880072.Desac_1377"/>
<dbReference type="Pfam" id="PF01522">
    <property type="entry name" value="Polysacc_deac_1"/>
    <property type="match status" value="1"/>
</dbReference>
<dbReference type="PANTHER" id="PTHR34216">
    <property type="match status" value="1"/>
</dbReference>
<dbReference type="GO" id="GO:0005975">
    <property type="term" value="P:carbohydrate metabolic process"/>
    <property type="evidence" value="ECO:0007669"/>
    <property type="project" value="InterPro"/>
</dbReference>
<keyword evidence="1 2" id="KW-0732">Signal</keyword>
<dbReference type="Gene3D" id="3.20.20.370">
    <property type="entry name" value="Glycoside hydrolase/deacetylase"/>
    <property type="match status" value="1"/>
</dbReference>
<organism evidence="4 5">
    <name type="scientific">Desulfobacca acetoxidans (strain ATCC 700848 / DSM 11109 / ASRB2)</name>
    <dbReference type="NCBI Taxonomy" id="880072"/>
    <lineage>
        <taxon>Bacteria</taxon>
        <taxon>Pseudomonadati</taxon>
        <taxon>Thermodesulfobacteriota</taxon>
        <taxon>Desulfobaccia</taxon>
        <taxon>Desulfobaccales</taxon>
        <taxon>Desulfobaccaceae</taxon>
        <taxon>Desulfobacca</taxon>
    </lineage>
</organism>
<dbReference type="InterPro" id="IPR002509">
    <property type="entry name" value="NODB_dom"/>
</dbReference>
<dbReference type="CDD" id="cd10918">
    <property type="entry name" value="CE4_NodB_like_5s_6s"/>
    <property type="match status" value="1"/>
</dbReference>
<evidence type="ECO:0000259" key="3">
    <source>
        <dbReference type="PROSITE" id="PS51677"/>
    </source>
</evidence>
<dbReference type="KEGG" id="dao:Desac_1377"/>
<reference evidence="4 5" key="1">
    <citation type="journal article" date="2011" name="Stand. Genomic Sci.">
        <title>Complete genome sequence of the acetate-degrading sulfate reducer Desulfobacca acetoxidans type strain (ASRB2).</title>
        <authorList>
            <person name="Goker M."/>
            <person name="Teshima H."/>
            <person name="Lapidus A."/>
            <person name="Nolan M."/>
            <person name="Lucas S."/>
            <person name="Hammon N."/>
            <person name="Deshpande S."/>
            <person name="Cheng J.F."/>
            <person name="Tapia R."/>
            <person name="Han C."/>
            <person name="Goodwin L."/>
            <person name="Pitluck S."/>
            <person name="Huntemann M."/>
            <person name="Liolios K."/>
            <person name="Ivanova N."/>
            <person name="Pagani I."/>
            <person name="Mavromatis K."/>
            <person name="Ovchinikova G."/>
            <person name="Pati A."/>
            <person name="Chen A."/>
            <person name="Palaniappan K."/>
            <person name="Land M."/>
            <person name="Hauser L."/>
            <person name="Brambilla E.M."/>
            <person name="Rohde M."/>
            <person name="Spring S."/>
            <person name="Detter J.C."/>
            <person name="Woyke T."/>
            <person name="Bristow J."/>
            <person name="Eisen J.A."/>
            <person name="Markowitz V."/>
            <person name="Hugenholtz P."/>
            <person name="Kyrpides N.C."/>
            <person name="Klenk H.P."/>
        </authorList>
    </citation>
    <scope>NUCLEOTIDE SEQUENCE [LARGE SCALE GENOMIC DNA]</scope>
    <source>
        <strain evidence="5">ATCC 700848 / DSM 11109 / ASRB2</strain>
    </source>
</reference>
<gene>
    <name evidence="4" type="ordered locus">Desac_1377</name>
</gene>
<dbReference type="HOGENOM" id="CLU_030024_10_0_7"/>
<dbReference type="InterPro" id="IPR011330">
    <property type="entry name" value="Glyco_hydro/deAcase_b/a-brl"/>
</dbReference>
<feature type="signal peptide" evidence="2">
    <location>
        <begin position="1"/>
        <end position="23"/>
    </location>
</feature>
<evidence type="ECO:0000256" key="2">
    <source>
        <dbReference type="SAM" id="SignalP"/>
    </source>
</evidence>
<sequence>MRRTVLFFACLALAVWCGCESTAAQEPVGVPVLNYHRFGIAVADGMTVSTRVFEAQLQWLQDNGYIVIPLRVLVDYLRGEGSPPPSKSVAITADDGHKTVYTDMLPLVRRYNIPVTLFIYPSAISNASYAMTWAQLQELQQTGLFDVQSHTFWHPNFKHEKKKLKPEDYQRLVETQLVKSKVILEKRFGCVVDLLAWPFGIYDHELEQAARKAGYRAAFSIERRPASSVEGIMAQPRYLMTNSDGVKNFAAIISGKVVEKGHRTY</sequence>
<dbReference type="RefSeq" id="WP_013706345.1">
    <property type="nucleotide sequence ID" value="NC_015388.1"/>
</dbReference>
<evidence type="ECO:0000313" key="5">
    <source>
        <dbReference type="Proteomes" id="UP000000483"/>
    </source>
</evidence>
<protein>
    <submittedName>
        <fullName evidence="4">Polysaccharide deacetylase</fullName>
    </submittedName>
</protein>
<keyword evidence="5" id="KW-1185">Reference proteome</keyword>
<feature type="chain" id="PRO_5003283807" evidence="2">
    <location>
        <begin position="24"/>
        <end position="265"/>
    </location>
</feature>
<name>F2NHP6_DESAR</name>
<proteinExistence type="predicted"/>
<evidence type="ECO:0000256" key="1">
    <source>
        <dbReference type="ARBA" id="ARBA00022729"/>
    </source>
</evidence>
<feature type="domain" description="NodB homology" evidence="3">
    <location>
        <begin position="87"/>
        <end position="265"/>
    </location>
</feature>
<accession>F2NHP6</accession>